<dbReference type="GO" id="GO:0016405">
    <property type="term" value="F:CoA-ligase activity"/>
    <property type="evidence" value="ECO:0007669"/>
    <property type="project" value="TreeGrafter"/>
</dbReference>
<comment type="caution">
    <text evidence="4">The sequence shown here is derived from an EMBL/GenBank/DDBJ whole genome shotgun (WGS) entry which is preliminary data.</text>
</comment>
<dbReference type="Pfam" id="PF13193">
    <property type="entry name" value="AMP-binding_C"/>
    <property type="match status" value="1"/>
</dbReference>
<evidence type="ECO:0008006" key="6">
    <source>
        <dbReference type="Google" id="ProtNLM"/>
    </source>
</evidence>
<dbReference type="InterPro" id="IPR000873">
    <property type="entry name" value="AMP-dep_synth/lig_dom"/>
</dbReference>
<evidence type="ECO:0000256" key="1">
    <source>
        <dbReference type="SAM" id="Phobius"/>
    </source>
</evidence>
<dbReference type="PANTHER" id="PTHR24096:SF295">
    <property type="entry name" value="ACETYL-COA SYNTHETASE-LIKE PROTEIN"/>
    <property type="match status" value="1"/>
</dbReference>
<dbReference type="InterPro" id="IPR020845">
    <property type="entry name" value="AMP-binding_CS"/>
</dbReference>
<dbReference type="InterPro" id="IPR042099">
    <property type="entry name" value="ANL_N_sf"/>
</dbReference>
<dbReference type="GO" id="GO:0019748">
    <property type="term" value="P:secondary metabolic process"/>
    <property type="evidence" value="ECO:0007669"/>
    <property type="project" value="TreeGrafter"/>
</dbReference>
<evidence type="ECO:0000259" key="2">
    <source>
        <dbReference type="Pfam" id="PF00501"/>
    </source>
</evidence>
<protein>
    <recommendedName>
        <fullName evidence="6">Acetyl-CoA synthetase-like protein</fullName>
    </recommendedName>
</protein>
<evidence type="ECO:0000259" key="3">
    <source>
        <dbReference type="Pfam" id="PF13193"/>
    </source>
</evidence>
<dbReference type="PROSITE" id="PS00455">
    <property type="entry name" value="AMP_BINDING"/>
    <property type="match status" value="1"/>
</dbReference>
<dbReference type="Pfam" id="PF00501">
    <property type="entry name" value="AMP-binding"/>
    <property type="match status" value="1"/>
</dbReference>
<dbReference type="InterPro" id="IPR025110">
    <property type="entry name" value="AMP-bd_C"/>
</dbReference>
<keyword evidence="1" id="KW-0812">Transmembrane</keyword>
<organism evidence="4 5">
    <name type="scientific">Immersiella caudata</name>
    <dbReference type="NCBI Taxonomy" id="314043"/>
    <lineage>
        <taxon>Eukaryota</taxon>
        <taxon>Fungi</taxon>
        <taxon>Dikarya</taxon>
        <taxon>Ascomycota</taxon>
        <taxon>Pezizomycotina</taxon>
        <taxon>Sordariomycetes</taxon>
        <taxon>Sordariomycetidae</taxon>
        <taxon>Sordariales</taxon>
        <taxon>Lasiosphaeriaceae</taxon>
        <taxon>Immersiella</taxon>
    </lineage>
</organism>
<dbReference type="Gene3D" id="3.30.300.30">
    <property type="match status" value="1"/>
</dbReference>
<dbReference type="EMBL" id="JAULSU010000001">
    <property type="protein sequence ID" value="KAK0633952.1"/>
    <property type="molecule type" value="Genomic_DNA"/>
</dbReference>
<name>A0AA40CD09_9PEZI</name>
<gene>
    <name evidence="4" type="ORF">B0T14DRAFT_467185</name>
</gene>
<evidence type="ECO:0000313" key="5">
    <source>
        <dbReference type="Proteomes" id="UP001175000"/>
    </source>
</evidence>
<dbReference type="AlphaFoldDB" id="A0AA40CD09"/>
<keyword evidence="5" id="KW-1185">Reference proteome</keyword>
<accession>A0AA40CD09</accession>
<dbReference type="SUPFAM" id="SSF56801">
    <property type="entry name" value="Acetyl-CoA synthetase-like"/>
    <property type="match status" value="1"/>
</dbReference>
<feature type="transmembrane region" description="Helical" evidence="1">
    <location>
        <begin position="280"/>
        <end position="300"/>
    </location>
</feature>
<evidence type="ECO:0000313" key="4">
    <source>
        <dbReference type="EMBL" id="KAK0633952.1"/>
    </source>
</evidence>
<reference evidence="4" key="1">
    <citation type="submission" date="2023-06" db="EMBL/GenBank/DDBJ databases">
        <title>Genome-scale phylogeny and comparative genomics of the fungal order Sordariales.</title>
        <authorList>
            <consortium name="Lawrence Berkeley National Laboratory"/>
            <person name="Hensen N."/>
            <person name="Bonometti L."/>
            <person name="Westerberg I."/>
            <person name="Brannstrom I.O."/>
            <person name="Guillou S."/>
            <person name="Cros-Aarteil S."/>
            <person name="Calhoun S."/>
            <person name="Haridas S."/>
            <person name="Kuo A."/>
            <person name="Mondo S."/>
            <person name="Pangilinan J."/>
            <person name="Riley R."/>
            <person name="Labutti K."/>
            <person name="Andreopoulos B."/>
            <person name="Lipzen A."/>
            <person name="Chen C."/>
            <person name="Yanf M."/>
            <person name="Daum C."/>
            <person name="Ng V."/>
            <person name="Clum A."/>
            <person name="Steindorff A."/>
            <person name="Ohm R."/>
            <person name="Martin F."/>
            <person name="Silar P."/>
            <person name="Natvig D."/>
            <person name="Lalanne C."/>
            <person name="Gautier V."/>
            <person name="Ament-Velasquez S.L."/>
            <person name="Kruys A."/>
            <person name="Hutchinson M.I."/>
            <person name="Powell A.J."/>
            <person name="Barry K."/>
            <person name="Miller A.N."/>
            <person name="Grigoriev I.V."/>
            <person name="Debuchy R."/>
            <person name="Gladieux P."/>
            <person name="Thoren M.H."/>
            <person name="Johannesson H."/>
        </authorList>
    </citation>
    <scope>NUCLEOTIDE SEQUENCE</scope>
    <source>
        <strain evidence="4">CBS 606.72</strain>
    </source>
</reference>
<dbReference type="InterPro" id="IPR045851">
    <property type="entry name" value="AMP-bd_C_sf"/>
</dbReference>
<keyword evidence="1" id="KW-0472">Membrane</keyword>
<dbReference type="Gene3D" id="3.40.50.12780">
    <property type="entry name" value="N-terminal domain of ligase-like"/>
    <property type="match status" value="1"/>
</dbReference>
<dbReference type="PANTHER" id="PTHR24096">
    <property type="entry name" value="LONG-CHAIN-FATTY-ACID--COA LIGASE"/>
    <property type="match status" value="1"/>
</dbReference>
<keyword evidence="1" id="KW-1133">Transmembrane helix</keyword>
<feature type="domain" description="AMP-dependent synthetase/ligase" evidence="2">
    <location>
        <begin position="111"/>
        <end position="459"/>
    </location>
</feature>
<proteinExistence type="predicted"/>
<feature type="domain" description="AMP-binding enzyme C-terminal" evidence="3">
    <location>
        <begin position="519"/>
        <end position="604"/>
    </location>
</feature>
<sequence length="634" mass="69052">MAVTMKKRSAEAYSGAAPSHFPLRNTFDWCFSQPFLAESDFTPTAQRVPQLEDSRPIFVDNKSDRALTYGQIARDAQAVASGLLELRLDPKAIRKLPPTPTCPGGPEIAPVVLIQLPNGLPIAPILLGTFASGLTATLVSPALTSDEIAWILQNARPKVIITATATLKAMRGAIEKQEDAAYFSKIPIYTVDAEDQYPLPAAKKSMNPGTKDWKDLLAAKPRPRVRFDDKDAPNRTAVILWSSGTSGRSKGVLLSHHALNFSTGSLWHDADFYKSQHQRWLGYVPFYHVFGLLNVMLLSLCTGATVYTMPAFSLDGMLAAIPHRRVTHLHMAPPIAVMLAKAPNVEPYARRDASGRNAFSTVVAAVTGGAPLGHEVVVEVYKRCGFRIRLGYGLSETCSTSLQRGYSEAAMHADAGDTGRPHWGVELKIVPVDNSALICPIDAEGEILVRAPSLMTAYLPVGLLVGKAPDMSVTTEALTADGWFRTGDVGALNAAGHLRITDRLKELIKVRAYQVAPAELEAVLCSSEAVADAGVIGIYDKSEATEWPRAFVVPRDTSKLKDRKALEAFGQELREYMEKRTAKYKWLVGGVVFVDQIPKSPSGKILRRVIKDKGDQMGGVEVQLYVKKKRGAKL</sequence>
<dbReference type="Proteomes" id="UP001175000">
    <property type="component" value="Unassembled WGS sequence"/>
</dbReference>